<gene>
    <name evidence="7" type="ORF">PBRASI_LOCUS6966</name>
</gene>
<feature type="domain" description="FYVE-type" evidence="6">
    <location>
        <begin position="83"/>
        <end position="134"/>
    </location>
</feature>
<evidence type="ECO:0000313" key="7">
    <source>
        <dbReference type="EMBL" id="CAG8587980.1"/>
    </source>
</evidence>
<keyword evidence="2 4" id="KW-0863">Zinc-finger</keyword>
<evidence type="ECO:0000313" key="8">
    <source>
        <dbReference type="Proteomes" id="UP000789739"/>
    </source>
</evidence>
<evidence type="ECO:0000256" key="1">
    <source>
        <dbReference type="ARBA" id="ARBA00022723"/>
    </source>
</evidence>
<evidence type="ECO:0000256" key="4">
    <source>
        <dbReference type="PROSITE-ProRule" id="PRU00091"/>
    </source>
</evidence>
<dbReference type="OrthoDB" id="10018316at2759"/>
<feature type="region of interest" description="Disordered" evidence="5">
    <location>
        <begin position="171"/>
        <end position="196"/>
    </location>
</feature>
<evidence type="ECO:0000256" key="2">
    <source>
        <dbReference type="ARBA" id="ARBA00022771"/>
    </source>
</evidence>
<dbReference type="PROSITE" id="PS50178">
    <property type="entry name" value="ZF_FYVE"/>
    <property type="match status" value="1"/>
</dbReference>
<dbReference type="Gene3D" id="3.30.40.10">
    <property type="entry name" value="Zinc/RING finger domain, C3HC4 (zinc finger)"/>
    <property type="match status" value="1"/>
</dbReference>
<sequence length="247" mass="28978">MDVYTHTQYQQSSNHIHARRAFEYKQQYRPAVFRRGAAIQCGYTNSKEIDETIVLVSGMPTEPPTRRHWKPDSAVTKCSMQYCHREFGLFERRHHCRRCGDIFCGTHCSHYIRLDQNVNFNLAGFASRVCDRCYGVYIRALDKCRAGSYHCDEYGEEDGYIQKKIYQREYEQKSSKKDQADNGREKTNHSNNNNNINDLLESYLRKCGRYADEPYVEDHNNRISGHRLLTQSNFVVAAPSDWAWSTF</sequence>
<keyword evidence="8" id="KW-1185">Reference proteome</keyword>
<dbReference type="AlphaFoldDB" id="A0A9N9C5M9"/>
<keyword evidence="1" id="KW-0479">Metal-binding</keyword>
<proteinExistence type="predicted"/>
<dbReference type="PANTHER" id="PTHR23164:SF30">
    <property type="entry name" value="EARLY ENDOSOME ANTIGEN 1"/>
    <property type="match status" value="1"/>
</dbReference>
<evidence type="ECO:0000256" key="5">
    <source>
        <dbReference type="SAM" id="MobiDB-lite"/>
    </source>
</evidence>
<protein>
    <submittedName>
        <fullName evidence="7">8472_t:CDS:1</fullName>
    </submittedName>
</protein>
<dbReference type="InterPro" id="IPR000306">
    <property type="entry name" value="Znf_FYVE"/>
</dbReference>
<dbReference type="InterPro" id="IPR011011">
    <property type="entry name" value="Znf_FYVE_PHD"/>
</dbReference>
<dbReference type="InterPro" id="IPR017455">
    <property type="entry name" value="Znf_FYVE-rel"/>
</dbReference>
<dbReference type="SMART" id="SM00064">
    <property type="entry name" value="FYVE"/>
    <property type="match status" value="1"/>
</dbReference>
<dbReference type="SUPFAM" id="SSF57903">
    <property type="entry name" value="FYVE/PHD zinc finger"/>
    <property type="match status" value="1"/>
</dbReference>
<dbReference type="InterPro" id="IPR013083">
    <property type="entry name" value="Znf_RING/FYVE/PHD"/>
</dbReference>
<evidence type="ECO:0000259" key="6">
    <source>
        <dbReference type="PROSITE" id="PS50178"/>
    </source>
</evidence>
<reference evidence="7" key="1">
    <citation type="submission" date="2021-06" db="EMBL/GenBank/DDBJ databases">
        <authorList>
            <person name="Kallberg Y."/>
            <person name="Tangrot J."/>
            <person name="Rosling A."/>
        </authorList>
    </citation>
    <scope>NUCLEOTIDE SEQUENCE</scope>
    <source>
        <strain evidence="7">BR232B</strain>
    </source>
</reference>
<dbReference type="Pfam" id="PF01363">
    <property type="entry name" value="FYVE"/>
    <property type="match status" value="1"/>
</dbReference>
<organism evidence="7 8">
    <name type="scientific">Paraglomus brasilianum</name>
    <dbReference type="NCBI Taxonomy" id="144538"/>
    <lineage>
        <taxon>Eukaryota</taxon>
        <taxon>Fungi</taxon>
        <taxon>Fungi incertae sedis</taxon>
        <taxon>Mucoromycota</taxon>
        <taxon>Glomeromycotina</taxon>
        <taxon>Glomeromycetes</taxon>
        <taxon>Paraglomerales</taxon>
        <taxon>Paraglomeraceae</taxon>
        <taxon>Paraglomus</taxon>
    </lineage>
</organism>
<evidence type="ECO:0000256" key="3">
    <source>
        <dbReference type="ARBA" id="ARBA00022833"/>
    </source>
</evidence>
<comment type="caution">
    <text evidence="7">The sequence shown here is derived from an EMBL/GenBank/DDBJ whole genome shotgun (WGS) entry which is preliminary data.</text>
</comment>
<name>A0A9N9C5M9_9GLOM</name>
<keyword evidence="3" id="KW-0862">Zinc</keyword>
<dbReference type="CDD" id="cd15760">
    <property type="entry name" value="FYVE_scVPS27p_like"/>
    <property type="match status" value="1"/>
</dbReference>
<dbReference type="PANTHER" id="PTHR23164">
    <property type="entry name" value="EARLY ENDOSOME ANTIGEN 1"/>
    <property type="match status" value="1"/>
</dbReference>
<dbReference type="GO" id="GO:0008270">
    <property type="term" value="F:zinc ion binding"/>
    <property type="evidence" value="ECO:0007669"/>
    <property type="project" value="UniProtKB-KW"/>
</dbReference>
<dbReference type="Proteomes" id="UP000789739">
    <property type="component" value="Unassembled WGS sequence"/>
</dbReference>
<feature type="compositionally biased region" description="Basic and acidic residues" evidence="5">
    <location>
        <begin position="171"/>
        <end position="188"/>
    </location>
</feature>
<dbReference type="EMBL" id="CAJVPI010000998">
    <property type="protein sequence ID" value="CAG8587980.1"/>
    <property type="molecule type" value="Genomic_DNA"/>
</dbReference>
<accession>A0A9N9C5M9</accession>